<comment type="caution">
    <text evidence="1">The sequence shown here is derived from an EMBL/GenBank/DDBJ whole genome shotgun (WGS) entry which is preliminary data.</text>
</comment>
<organism evidence="1 2">
    <name type="scientific">Echinicola rosea</name>
    <dbReference type="NCBI Taxonomy" id="1807691"/>
    <lineage>
        <taxon>Bacteria</taxon>
        <taxon>Pseudomonadati</taxon>
        <taxon>Bacteroidota</taxon>
        <taxon>Cytophagia</taxon>
        <taxon>Cytophagales</taxon>
        <taxon>Cyclobacteriaceae</taxon>
        <taxon>Echinicola</taxon>
    </lineage>
</organism>
<name>A0ABQ1V5U0_9BACT</name>
<dbReference type="Proteomes" id="UP000647339">
    <property type="component" value="Unassembled WGS sequence"/>
</dbReference>
<protein>
    <recommendedName>
        <fullName evidence="3">DUF4270 family protein</fullName>
    </recommendedName>
</protein>
<dbReference type="Pfam" id="PF14092">
    <property type="entry name" value="DUF4270"/>
    <property type="match status" value="1"/>
</dbReference>
<evidence type="ECO:0000313" key="1">
    <source>
        <dbReference type="EMBL" id="GGF36711.1"/>
    </source>
</evidence>
<gene>
    <name evidence="1" type="ORF">GCM10011339_26540</name>
</gene>
<reference evidence="2" key="1">
    <citation type="journal article" date="2019" name="Int. J. Syst. Evol. Microbiol.">
        <title>The Global Catalogue of Microorganisms (GCM) 10K type strain sequencing project: providing services to taxonomists for standard genome sequencing and annotation.</title>
        <authorList>
            <consortium name="The Broad Institute Genomics Platform"/>
            <consortium name="The Broad Institute Genome Sequencing Center for Infectious Disease"/>
            <person name="Wu L."/>
            <person name="Ma J."/>
        </authorList>
    </citation>
    <scope>NUCLEOTIDE SEQUENCE [LARGE SCALE GENOMIC DNA]</scope>
    <source>
        <strain evidence="2">CGMCC 1.15407</strain>
    </source>
</reference>
<dbReference type="EMBL" id="BMIU01000012">
    <property type="protein sequence ID" value="GGF36711.1"/>
    <property type="molecule type" value="Genomic_DNA"/>
</dbReference>
<dbReference type="PROSITE" id="PS51257">
    <property type="entry name" value="PROKAR_LIPOPROTEIN"/>
    <property type="match status" value="1"/>
</dbReference>
<accession>A0ABQ1V5U0</accession>
<keyword evidence="2" id="KW-1185">Reference proteome</keyword>
<sequence>MIKKTPKYFLFYMLMLTGCFQNENLTDSQVVIDSDELELQLIEYTDIELFTYFNDSLVTNGLSSFMLGHHEDNFRGKIHAEPYLQFGVSSGTKIDDEATLDSTVLVLFYETYHYDTLPGFDISVYELTEELEANDDGNIFSFQQFGHAAQPMVTVPSRILPHKDSLTITLSPSFGNDLFGLGKDNDGPFESTENLEALFRGLMLTTADNSPLVSFSEESYVGFYYRIPSDLDEGAKTLRLPVNLGNEKFTHLRVDRGSEFFSSPSPYENIAREDAQGAVMADILMGASIRIELPNIHELLELADDYYITTASLRLPLKPNTYDRYFNTPVTAINSSIVDKKNLPIQQMGSTSLTSWDEQFQEKTFYEIPVKDFIDYKLSKGINNQDALWISVPSSTSTLQASGLLFSNISGEQKIKIDITYLPLN</sequence>
<dbReference type="InterPro" id="IPR025366">
    <property type="entry name" value="DUF4270"/>
</dbReference>
<evidence type="ECO:0000313" key="2">
    <source>
        <dbReference type="Proteomes" id="UP000647339"/>
    </source>
</evidence>
<proteinExistence type="predicted"/>
<evidence type="ECO:0008006" key="3">
    <source>
        <dbReference type="Google" id="ProtNLM"/>
    </source>
</evidence>